<organism evidence="1">
    <name type="scientific">Ixodes ricinus</name>
    <name type="common">Common tick</name>
    <name type="synonym">Acarus ricinus</name>
    <dbReference type="NCBI Taxonomy" id="34613"/>
    <lineage>
        <taxon>Eukaryota</taxon>
        <taxon>Metazoa</taxon>
        <taxon>Ecdysozoa</taxon>
        <taxon>Arthropoda</taxon>
        <taxon>Chelicerata</taxon>
        <taxon>Arachnida</taxon>
        <taxon>Acari</taxon>
        <taxon>Parasitiformes</taxon>
        <taxon>Ixodida</taxon>
        <taxon>Ixodoidea</taxon>
        <taxon>Ixodidae</taxon>
        <taxon>Ixodinae</taxon>
        <taxon>Ixodes</taxon>
    </lineage>
</organism>
<dbReference type="EMBL" id="GEGO01004614">
    <property type="protein sequence ID" value="JAR90790.1"/>
    <property type="molecule type" value="Transcribed_RNA"/>
</dbReference>
<accession>A0A147BJ27</accession>
<name>A0A147BJ27_IXORI</name>
<dbReference type="PANTHER" id="PTHR33332">
    <property type="entry name" value="REVERSE TRANSCRIPTASE DOMAIN-CONTAINING PROTEIN"/>
    <property type="match status" value="1"/>
</dbReference>
<protein>
    <recommendedName>
        <fullName evidence="2">Tick transposon</fullName>
    </recommendedName>
</protein>
<feature type="non-terminal residue" evidence="1">
    <location>
        <position position="1"/>
    </location>
</feature>
<sequence length="161" mass="18014">YADDLSLLQPIRSDSSYQALQDDIDQCFRWSAENKLPFNCSKSVAMTFAISSKTSKTTSQASSLTLGGSLLKHVPSTTLLGVVLDSRLNFAPQVHSATSKARRMLGFVIRVTRGMTPNTFRHLYTALVLPHLEYCSAVWYPQQKYLQATLQGVQRRAAYTY</sequence>
<feature type="non-terminal residue" evidence="1">
    <location>
        <position position="161"/>
    </location>
</feature>
<evidence type="ECO:0000313" key="1">
    <source>
        <dbReference type="EMBL" id="JAR90790.1"/>
    </source>
</evidence>
<evidence type="ECO:0008006" key="2">
    <source>
        <dbReference type="Google" id="ProtNLM"/>
    </source>
</evidence>
<dbReference type="AlphaFoldDB" id="A0A147BJ27"/>
<proteinExistence type="predicted"/>
<reference evidence="1" key="1">
    <citation type="journal article" date="2018" name="PLoS Negl. Trop. Dis.">
        <title>Sialome diversity of ticks revealed by RNAseq of single tick salivary glands.</title>
        <authorList>
            <person name="Perner J."/>
            <person name="Kropackova S."/>
            <person name="Kopacek P."/>
            <person name="Ribeiro J.M."/>
        </authorList>
    </citation>
    <scope>NUCLEOTIDE SEQUENCE</scope>
    <source>
        <strain evidence="1">Siblings of single egg batch collected in Ceske Budejovice</strain>
        <tissue evidence="1">Salivary glands</tissue>
    </source>
</reference>